<evidence type="ECO:0000259" key="4">
    <source>
        <dbReference type="PROSITE" id="PS50830"/>
    </source>
</evidence>
<evidence type="ECO:0000256" key="3">
    <source>
        <dbReference type="ARBA" id="ARBA00022801"/>
    </source>
</evidence>
<dbReference type="PANTHER" id="PTHR12302:SF3">
    <property type="entry name" value="SERINE_THREONINE-PROTEIN KINASE 31"/>
    <property type="match status" value="1"/>
</dbReference>
<dbReference type="SUPFAM" id="SSF50199">
    <property type="entry name" value="Staphylococcal nuclease"/>
    <property type="match status" value="1"/>
</dbReference>
<dbReference type="InterPro" id="IPR016071">
    <property type="entry name" value="Staphylococal_nuclease_OB-fold"/>
</dbReference>
<accession>A0A7C4CCV6</accession>
<reference evidence="5" key="1">
    <citation type="journal article" date="2020" name="mSystems">
        <title>Genome- and Community-Level Interaction Insights into Carbon Utilization and Element Cycling Functions of Hydrothermarchaeota in Hydrothermal Sediment.</title>
        <authorList>
            <person name="Zhou Z."/>
            <person name="Liu Y."/>
            <person name="Xu W."/>
            <person name="Pan J."/>
            <person name="Luo Z.H."/>
            <person name="Li M."/>
        </authorList>
    </citation>
    <scope>NUCLEOTIDE SEQUENCE [LARGE SCALE GENOMIC DNA]</scope>
    <source>
        <strain evidence="5">SpSt-609</strain>
    </source>
</reference>
<keyword evidence="2" id="KW-0255">Endonuclease</keyword>
<dbReference type="PANTHER" id="PTHR12302">
    <property type="entry name" value="EBNA2 BINDING PROTEIN P100"/>
    <property type="match status" value="1"/>
</dbReference>
<proteinExistence type="predicted"/>
<dbReference type="PROSITE" id="PS50830">
    <property type="entry name" value="TNASE_3"/>
    <property type="match status" value="1"/>
</dbReference>
<name>A0A7C4CCV6_9BACT</name>
<dbReference type="SMART" id="SM00318">
    <property type="entry name" value="SNc"/>
    <property type="match status" value="1"/>
</dbReference>
<dbReference type="AlphaFoldDB" id="A0A7C4CCV6"/>
<keyword evidence="3" id="KW-0378">Hydrolase</keyword>
<dbReference type="CDD" id="cd00175">
    <property type="entry name" value="SNc"/>
    <property type="match status" value="1"/>
</dbReference>
<dbReference type="InterPro" id="IPR035437">
    <property type="entry name" value="SNase_OB-fold_sf"/>
</dbReference>
<feature type="domain" description="TNase-like" evidence="4">
    <location>
        <begin position="33"/>
        <end position="175"/>
    </location>
</feature>
<sequence>MISTSGALGKYFRKTPATLTILLLIGLWLLFQFEAGGVVTDVIDGDTIKVRTSTGEVTVRLIGVNTPETRHPTKGAEPYGKEAKEFTKKVLLGKRVYLEFDVQRTDKYGRTLAYVWLEKPRKFTEDEIRAKMFNAILLLEGYAQVMTFPPNVKYVNVFVKLQQEARQNFRGLWNLDYYRSEE</sequence>
<dbReference type="GO" id="GO:0016787">
    <property type="term" value="F:hydrolase activity"/>
    <property type="evidence" value="ECO:0007669"/>
    <property type="project" value="UniProtKB-KW"/>
</dbReference>
<evidence type="ECO:0000313" key="5">
    <source>
        <dbReference type="EMBL" id="HGU40028.1"/>
    </source>
</evidence>
<evidence type="ECO:0000256" key="2">
    <source>
        <dbReference type="ARBA" id="ARBA00022759"/>
    </source>
</evidence>
<comment type="caution">
    <text evidence="5">The sequence shown here is derived from an EMBL/GenBank/DDBJ whole genome shotgun (WGS) entry which is preliminary data.</text>
</comment>
<keyword evidence="1" id="KW-0540">Nuclease</keyword>
<dbReference type="GO" id="GO:0003676">
    <property type="term" value="F:nucleic acid binding"/>
    <property type="evidence" value="ECO:0007669"/>
    <property type="project" value="InterPro"/>
</dbReference>
<dbReference type="Pfam" id="PF00565">
    <property type="entry name" value="SNase"/>
    <property type="match status" value="1"/>
</dbReference>
<dbReference type="Gene3D" id="2.40.50.90">
    <property type="match status" value="1"/>
</dbReference>
<dbReference type="PROSITE" id="PS01284">
    <property type="entry name" value="TNASE_2"/>
    <property type="match status" value="1"/>
</dbReference>
<dbReference type="GO" id="GO:0004519">
    <property type="term" value="F:endonuclease activity"/>
    <property type="evidence" value="ECO:0007669"/>
    <property type="project" value="UniProtKB-KW"/>
</dbReference>
<dbReference type="EMBL" id="DSZY01000012">
    <property type="protein sequence ID" value="HGU40028.1"/>
    <property type="molecule type" value="Genomic_DNA"/>
</dbReference>
<dbReference type="InterPro" id="IPR002071">
    <property type="entry name" value="Thermonucl_AS"/>
</dbReference>
<protein>
    <submittedName>
        <fullName evidence="5">Nuclease</fullName>
    </submittedName>
</protein>
<organism evidence="5">
    <name type="scientific">Fervidobacterium thailandense</name>
    <dbReference type="NCBI Taxonomy" id="1008305"/>
    <lineage>
        <taxon>Bacteria</taxon>
        <taxon>Thermotogati</taxon>
        <taxon>Thermotogota</taxon>
        <taxon>Thermotogae</taxon>
        <taxon>Thermotogales</taxon>
        <taxon>Fervidobacteriaceae</taxon>
        <taxon>Fervidobacterium</taxon>
    </lineage>
</organism>
<gene>
    <name evidence="5" type="ORF">ENT77_02370</name>
</gene>
<evidence type="ECO:0000256" key="1">
    <source>
        <dbReference type="ARBA" id="ARBA00022722"/>
    </source>
</evidence>